<keyword evidence="9" id="KW-0021">Allosteric enzyme</keyword>
<keyword evidence="10" id="KW-0028">Amino-acid biosynthesis</keyword>
<dbReference type="EMBL" id="CP003653">
    <property type="protein sequence ID" value="AFZ37729.1"/>
    <property type="molecule type" value="Genomic_DNA"/>
</dbReference>
<evidence type="ECO:0000256" key="1">
    <source>
        <dbReference type="ARBA" id="ARBA00001274"/>
    </source>
</evidence>
<dbReference type="GO" id="GO:0003941">
    <property type="term" value="F:L-serine ammonia-lyase activity"/>
    <property type="evidence" value="ECO:0007669"/>
    <property type="project" value="TreeGrafter"/>
</dbReference>
<organism evidence="16 17">
    <name type="scientific">Stanieria cyanosphaera (strain ATCC 29371 / PCC 7437)</name>
    <dbReference type="NCBI Taxonomy" id="111780"/>
    <lineage>
        <taxon>Bacteria</taxon>
        <taxon>Bacillati</taxon>
        <taxon>Cyanobacteriota</taxon>
        <taxon>Cyanophyceae</taxon>
        <taxon>Pleurocapsales</taxon>
        <taxon>Dermocarpellaceae</taxon>
        <taxon>Stanieria</taxon>
    </lineage>
</organism>
<dbReference type="STRING" id="111780.Sta7437_4256"/>
<dbReference type="InterPro" id="IPR005789">
    <property type="entry name" value="Thr_deHydtase_catblc"/>
</dbReference>
<dbReference type="GO" id="GO:0006567">
    <property type="term" value="P:L-threonine catabolic process"/>
    <property type="evidence" value="ECO:0007669"/>
    <property type="project" value="InterPro"/>
</dbReference>
<dbReference type="Gene3D" id="3.40.50.1100">
    <property type="match status" value="2"/>
</dbReference>
<evidence type="ECO:0000256" key="11">
    <source>
        <dbReference type="ARBA" id="ARBA00022898"/>
    </source>
</evidence>
<dbReference type="SUPFAM" id="SSF55021">
    <property type="entry name" value="ACT-like"/>
    <property type="match status" value="1"/>
</dbReference>
<dbReference type="NCBIfam" id="NF005600">
    <property type="entry name" value="PRK07334.1"/>
    <property type="match status" value="1"/>
</dbReference>
<dbReference type="PANTHER" id="PTHR48078">
    <property type="entry name" value="THREONINE DEHYDRATASE, MITOCHONDRIAL-RELATED"/>
    <property type="match status" value="1"/>
</dbReference>
<dbReference type="SUPFAM" id="SSF53686">
    <property type="entry name" value="Tryptophan synthase beta subunit-like PLP-dependent enzymes"/>
    <property type="match status" value="1"/>
</dbReference>
<comment type="subunit">
    <text evidence="6">In the native structure, TdcB is in a dimeric form, whereas in the TdcB-AMP complex, it exists in a tetrameric form (dimer of dimers).</text>
</comment>
<evidence type="ECO:0000313" key="17">
    <source>
        <dbReference type="Proteomes" id="UP000010473"/>
    </source>
</evidence>
<comment type="function">
    <text evidence="13">Catalyzes the anaerobic formation of alpha-ketobutyrate and ammonia from threonine in a two-step reaction. The first step involved a dehydration of threonine and a production of enamine intermediates (aminocrotonate), which tautomerizes to its imine form (iminobutyrate). Both intermediates are unstable and short-lived. The second step is the nonenzymatic hydrolysis of the enamine/imine intermediates to form 2-ketobutyrate and free ammonia. In the low water environment of the cell, the second step is accelerated by RidA.</text>
</comment>
<comment type="pathway">
    <text evidence="3">Amino-acid biosynthesis; L-isoleucine biosynthesis; 2-oxobutanoate from L-threonine: step 1/1.</text>
</comment>
<dbReference type="Proteomes" id="UP000010473">
    <property type="component" value="Chromosome"/>
</dbReference>
<dbReference type="PANTHER" id="PTHR48078:SF6">
    <property type="entry name" value="L-THREONINE DEHYDRATASE CATABOLIC TDCB"/>
    <property type="match status" value="1"/>
</dbReference>
<evidence type="ECO:0000256" key="10">
    <source>
        <dbReference type="ARBA" id="ARBA00022624"/>
    </source>
</evidence>
<dbReference type="InterPro" id="IPR002912">
    <property type="entry name" value="ACT_dom"/>
</dbReference>
<evidence type="ECO:0000256" key="14">
    <source>
        <dbReference type="ARBA" id="ARBA00031427"/>
    </source>
</evidence>
<evidence type="ECO:0000313" key="16">
    <source>
        <dbReference type="EMBL" id="AFZ37729.1"/>
    </source>
</evidence>
<evidence type="ECO:0000256" key="13">
    <source>
        <dbReference type="ARBA" id="ARBA00025527"/>
    </source>
</evidence>
<evidence type="ECO:0000256" key="6">
    <source>
        <dbReference type="ARBA" id="ARBA00011447"/>
    </source>
</evidence>
<dbReference type="GO" id="GO:0006565">
    <property type="term" value="P:L-serine catabolic process"/>
    <property type="evidence" value="ECO:0007669"/>
    <property type="project" value="TreeGrafter"/>
</dbReference>
<dbReference type="PROSITE" id="PS00165">
    <property type="entry name" value="DEHYDRATASE_SER_THR"/>
    <property type="match status" value="1"/>
</dbReference>
<dbReference type="KEGG" id="scs:Sta7437_4256"/>
<dbReference type="PROSITE" id="PS51671">
    <property type="entry name" value="ACT"/>
    <property type="match status" value="1"/>
</dbReference>
<keyword evidence="10" id="KW-0412">Isoleucine biosynthesis</keyword>
<keyword evidence="17" id="KW-1185">Reference proteome</keyword>
<dbReference type="NCBIfam" id="TIGR01127">
    <property type="entry name" value="ilvA_1Cterm"/>
    <property type="match status" value="1"/>
</dbReference>
<protein>
    <recommendedName>
        <fullName evidence="8">L-threonine dehydratase catabolic TdcB</fullName>
        <ecNumber evidence="7">4.3.1.19</ecNumber>
    </recommendedName>
    <alternativeName>
        <fullName evidence="14">Threonine deaminase</fullName>
    </alternativeName>
</protein>
<gene>
    <name evidence="16" type="ordered locus">Sta7437_4256</name>
</gene>
<comment type="cofactor">
    <cofactor evidence="2">
        <name>pyridoxal 5'-phosphate</name>
        <dbReference type="ChEBI" id="CHEBI:597326"/>
    </cofactor>
</comment>
<evidence type="ECO:0000256" key="12">
    <source>
        <dbReference type="ARBA" id="ARBA00023239"/>
    </source>
</evidence>
<dbReference type="eggNOG" id="COG1171">
    <property type="taxonomic scope" value="Bacteria"/>
</dbReference>
<evidence type="ECO:0000256" key="3">
    <source>
        <dbReference type="ARBA" id="ARBA00004810"/>
    </source>
</evidence>
<dbReference type="CDD" id="cd04886">
    <property type="entry name" value="ACT_ThrD-II-like"/>
    <property type="match status" value="1"/>
</dbReference>
<dbReference type="AlphaFoldDB" id="K9Y0A9"/>
<dbReference type="InterPro" id="IPR045865">
    <property type="entry name" value="ACT-like_dom_sf"/>
</dbReference>
<evidence type="ECO:0000256" key="4">
    <source>
        <dbReference type="ARBA" id="ARBA00004958"/>
    </source>
</evidence>
<evidence type="ECO:0000259" key="15">
    <source>
        <dbReference type="PROSITE" id="PS51671"/>
    </source>
</evidence>
<dbReference type="RefSeq" id="WP_015195383.1">
    <property type="nucleotide sequence ID" value="NC_019748.1"/>
</dbReference>
<keyword evidence="10" id="KW-0100">Branched-chain amino acid biosynthesis</keyword>
<dbReference type="CDD" id="cd01562">
    <property type="entry name" value="Thr-dehyd"/>
    <property type="match status" value="1"/>
</dbReference>
<dbReference type="Pfam" id="PF00291">
    <property type="entry name" value="PALP"/>
    <property type="match status" value="1"/>
</dbReference>
<name>K9Y0A9_STAC7</name>
<dbReference type="OrthoDB" id="9811476at2"/>
<sequence>MNIKLATFRPPNLENIRQAAKTILAQASDTPCRYSRHLSEMAKATVILKMENLQFTGSFKDRGALVKLLSLTAAQRKQGIIAMSAGNHAQAVAHQAQRLNIPAVIVMPCFTPNIKVERTRSFGAEVIFHGETLDDAIILGKQIAQEKNLNIVHPYDDEQIIAGQGTIALEMLTSHPDLEVLLIPVGGGGLIAGNAIAAKSLCPQIKIVGIQTQRFPSMLQALQGEPIICGSSTIAEGIAVKTPGKLTLSIIRELVDEILLVDEDEIEEAVRLLLEMEKTVVEGAGAAGLAALIKYSERFVGQKVGIILSGGNIDLPILAEIVQRSMVRSNQLVRLEVEIRDVPGALAEVARLIGETKANIIEVRHQREFSCLPLHSAELELVMMTRGVAHLQQIIEVLTKAGYKTRLQSICGTRGDRASTLKFD</sequence>
<keyword evidence="11" id="KW-0663">Pyridoxal phosphate</keyword>
<dbReference type="GO" id="GO:0009097">
    <property type="term" value="P:isoleucine biosynthetic process"/>
    <property type="evidence" value="ECO:0007669"/>
    <property type="project" value="UniProtKB-UniPathway"/>
</dbReference>
<dbReference type="EC" id="4.3.1.19" evidence="7"/>
<dbReference type="InterPro" id="IPR000634">
    <property type="entry name" value="Ser/Thr_deHydtase_PyrdxlP-BS"/>
</dbReference>
<dbReference type="FunFam" id="3.40.50.1100:FF:000005">
    <property type="entry name" value="Threonine dehydratase catabolic"/>
    <property type="match status" value="1"/>
</dbReference>
<comment type="pathway">
    <text evidence="4">Amino-acid degradation; L-threonine degradation via propanoate pathway; propanoate from L-threonine: step 1/4.</text>
</comment>
<dbReference type="HOGENOM" id="CLU_021152_4_1_3"/>
<evidence type="ECO:0000256" key="7">
    <source>
        <dbReference type="ARBA" id="ARBA00012096"/>
    </source>
</evidence>
<reference evidence="17" key="1">
    <citation type="journal article" date="2013" name="Proc. Natl. Acad. Sci. U.S.A.">
        <title>Improving the coverage of the cyanobacterial phylum using diversity-driven genome sequencing.</title>
        <authorList>
            <person name="Shih P.M."/>
            <person name="Wu D."/>
            <person name="Latifi A."/>
            <person name="Axen S.D."/>
            <person name="Fewer D.P."/>
            <person name="Talla E."/>
            <person name="Calteau A."/>
            <person name="Cai F."/>
            <person name="Tandeau de Marsac N."/>
            <person name="Rippka R."/>
            <person name="Herdman M."/>
            <person name="Sivonen K."/>
            <person name="Coursin T."/>
            <person name="Laurent T."/>
            <person name="Goodwin L."/>
            <person name="Nolan M."/>
            <person name="Davenport K.W."/>
            <person name="Han C.S."/>
            <person name="Rubin E.M."/>
            <person name="Eisen J.A."/>
            <person name="Woyke T."/>
            <person name="Gugger M."/>
            <person name="Kerfeld C.A."/>
        </authorList>
    </citation>
    <scope>NUCLEOTIDE SEQUENCE [LARGE SCALE GENOMIC DNA]</scope>
    <source>
        <strain evidence="17">ATCC 29371 / PCC 7437</strain>
    </source>
</reference>
<dbReference type="GO" id="GO:0030170">
    <property type="term" value="F:pyridoxal phosphate binding"/>
    <property type="evidence" value="ECO:0007669"/>
    <property type="project" value="InterPro"/>
</dbReference>
<evidence type="ECO:0000256" key="8">
    <source>
        <dbReference type="ARBA" id="ARBA00022248"/>
    </source>
</evidence>
<dbReference type="InterPro" id="IPR001926">
    <property type="entry name" value="TrpB-like_PALP"/>
</dbReference>
<dbReference type="GO" id="GO:0004794">
    <property type="term" value="F:threonine deaminase activity"/>
    <property type="evidence" value="ECO:0007669"/>
    <property type="project" value="UniProtKB-EC"/>
</dbReference>
<proteinExistence type="inferred from homology"/>
<dbReference type="UniPathway" id="UPA00047">
    <property type="reaction ID" value="UER00054"/>
</dbReference>
<dbReference type="InterPro" id="IPR036052">
    <property type="entry name" value="TrpB-like_PALP_sf"/>
</dbReference>
<dbReference type="FunFam" id="3.40.50.1100:FF:000007">
    <property type="entry name" value="L-threonine dehydratase catabolic TdcB"/>
    <property type="match status" value="1"/>
</dbReference>
<comment type="similarity">
    <text evidence="5">Belongs to the serine/threonine dehydratase family.</text>
</comment>
<dbReference type="Pfam" id="PF13291">
    <property type="entry name" value="ACT_4"/>
    <property type="match status" value="1"/>
</dbReference>
<comment type="catalytic activity">
    <reaction evidence="1">
        <text>L-threonine = 2-oxobutanoate + NH4(+)</text>
        <dbReference type="Rhea" id="RHEA:22108"/>
        <dbReference type="ChEBI" id="CHEBI:16763"/>
        <dbReference type="ChEBI" id="CHEBI:28938"/>
        <dbReference type="ChEBI" id="CHEBI:57926"/>
        <dbReference type="EC" id="4.3.1.19"/>
    </reaction>
</comment>
<evidence type="ECO:0000256" key="2">
    <source>
        <dbReference type="ARBA" id="ARBA00001933"/>
    </source>
</evidence>
<dbReference type="eggNOG" id="COG2061">
    <property type="taxonomic scope" value="Bacteria"/>
</dbReference>
<evidence type="ECO:0000256" key="9">
    <source>
        <dbReference type="ARBA" id="ARBA00022533"/>
    </source>
</evidence>
<feature type="domain" description="ACT" evidence="15">
    <location>
        <begin position="334"/>
        <end position="412"/>
    </location>
</feature>
<dbReference type="InterPro" id="IPR044561">
    <property type="entry name" value="ACT_ThrD-II-like"/>
</dbReference>
<dbReference type="PATRIC" id="fig|111780.3.peg.4409"/>
<evidence type="ECO:0000256" key="5">
    <source>
        <dbReference type="ARBA" id="ARBA00010869"/>
    </source>
</evidence>
<accession>K9Y0A9</accession>
<dbReference type="InterPro" id="IPR050147">
    <property type="entry name" value="Ser/Thr_Dehydratase"/>
</dbReference>
<keyword evidence="12" id="KW-0456">Lyase</keyword>
<dbReference type="Gene3D" id="3.30.70.260">
    <property type="match status" value="1"/>
</dbReference>